<organism evidence="2 3">
    <name type="scientific">Galleria mellonella</name>
    <name type="common">Greater wax moth</name>
    <dbReference type="NCBI Taxonomy" id="7137"/>
    <lineage>
        <taxon>Eukaryota</taxon>
        <taxon>Metazoa</taxon>
        <taxon>Ecdysozoa</taxon>
        <taxon>Arthropoda</taxon>
        <taxon>Hexapoda</taxon>
        <taxon>Insecta</taxon>
        <taxon>Pterygota</taxon>
        <taxon>Neoptera</taxon>
        <taxon>Endopterygota</taxon>
        <taxon>Lepidoptera</taxon>
        <taxon>Glossata</taxon>
        <taxon>Ditrysia</taxon>
        <taxon>Pyraloidea</taxon>
        <taxon>Pyralidae</taxon>
        <taxon>Galleriinae</taxon>
        <taxon>Galleria</taxon>
    </lineage>
</organism>
<keyword evidence="2" id="KW-1185">Reference proteome</keyword>
<evidence type="ECO:0000313" key="3">
    <source>
        <dbReference type="RefSeq" id="XP_031766591.2"/>
    </source>
</evidence>
<feature type="region of interest" description="Disordered" evidence="1">
    <location>
        <begin position="52"/>
        <end position="83"/>
    </location>
</feature>
<reference evidence="3" key="1">
    <citation type="submission" date="2025-08" db="UniProtKB">
        <authorList>
            <consortium name="RefSeq"/>
        </authorList>
    </citation>
    <scope>IDENTIFICATION</scope>
    <source>
        <tissue evidence="3">Whole larvae</tissue>
    </source>
</reference>
<name>A0A6J3C2L8_GALME</name>
<proteinExistence type="predicted"/>
<sequence length="453" mass="51909">MDNNNKQDDALFYTSSSKNVKTNSATQAAAENKNLGDFLDADVTLGSQSKQSEINISSIKSRPPSLKRTTSSSTKGGNNNEEKQCLQCKDSPESCCHLKLDENDDCSVYKRLTRRCHCLNQLEYNDFIIHFNEDTKYFTSNMGEIIKNMRILKKFLYMNGCYTKKALMFLNEGLQECTHTEKVEITQGCAYADMCNVFDDHSIVIICISWPCKYSIYGDTMTQALTASFLYKLAYLEEGRRYLNFSSKITNDIKKVLKKKASKLGYDTIETLNATLNLLHPPLPEHINVTYYCKPVDQALGNKTVNALVQYRQYMTLHEVFINLDLLQNLSKNDNGKEQLTVFLPVILNLFKNMLMEYDNSEMNITVMNILNNIVFHNFVKEKKPELPADMVITDTTTEPIKMKNEFNQITQKRNTRKSNKSKLGLGLSPNRHRQSSKRKDIRSSVIIVPIEK</sequence>
<feature type="compositionally biased region" description="Polar residues" evidence="1">
    <location>
        <begin position="67"/>
        <end position="79"/>
    </location>
</feature>
<dbReference type="RefSeq" id="XP_031766591.2">
    <property type="nucleotide sequence ID" value="XM_031910731.2"/>
</dbReference>
<protein>
    <submittedName>
        <fullName evidence="3">Uncharacterized protein LOC113509726 isoform X2</fullName>
    </submittedName>
</protein>
<feature type="compositionally biased region" description="Polar residues" evidence="1">
    <location>
        <begin position="13"/>
        <end position="27"/>
    </location>
</feature>
<dbReference type="AlphaFoldDB" id="A0A6J3C2L8"/>
<accession>A0A6J3C2L8</accession>
<gene>
    <name evidence="3" type="primary">LOC113509726</name>
</gene>
<dbReference type="GeneID" id="113509726"/>
<feature type="region of interest" description="Disordered" evidence="1">
    <location>
        <begin position="1"/>
        <end position="27"/>
    </location>
</feature>
<dbReference type="Proteomes" id="UP001652740">
    <property type="component" value="Unplaced"/>
</dbReference>
<evidence type="ECO:0000313" key="2">
    <source>
        <dbReference type="Proteomes" id="UP001652740"/>
    </source>
</evidence>
<evidence type="ECO:0000256" key="1">
    <source>
        <dbReference type="SAM" id="MobiDB-lite"/>
    </source>
</evidence>
<feature type="region of interest" description="Disordered" evidence="1">
    <location>
        <begin position="414"/>
        <end position="442"/>
    </location>
</feature>